<feature type="domain" description="F-box" evidence="1">
    <location>
        <begin position="16"/>
        <end position="62"/>
    </location>
</feature>
<gene>
    <name evidence="2" type="ORF">LCPAC401_04560</name>
</gene>
<name>A0A481ZA73_9VIRU</name>
<dbReference type="SUPFAM" id="SSF81383">
    <property type="entry name" value="F-box domain"/>
    <property type="match status" value="1"/>
</dbReference>
<dbReference type="PROSITE" id="PS50181">
    <property type="entry name" value="FBOX"/>
    <property type="match status" value="1"/>
</dbReference>
<dbReference type="EMBL" id="MK500584">
    <property type="protein sequence ID" value="QBK92818.1"/>
    <property type="molecule type" value="Genomic_DNA"/>
</dbReference>
<proteinExistence type="predicted"/>
<evidence type="ECO:0000313" key="2">
    <source>
        <dbReference type="EMBL" id="QBK92818.1"/>
    </source>
</evidence>
<evidence type="ECO:0000259" key="1">
    <source>
        <dbReference type="PROSITE" id="PS50181"/>
    </source>
</evidence>
<dbReference type="InterPro" id="IPR001810">
    <property type="entry name" value="F-box_dom"/>
</dbReference>
<sequence>MNSDRSIEELLEVFGISNLSNLGSDVIVKYFDDISVKEVMKLCRVNKQFNTVCEKDSMWRRKVERDYGIKRKYGKTWKDTAQFLFEYNMINLNQEWINGKTYKELFDESLESKSDNYFKDLYDQHNLLKIIFPFYVKDIRTAKLAILDPETTTDLWIQQGGGLNGLVTKEDENTVLKEFNSEFDNILEDEVKLRKQTAGMTREFAVITSASAEIRGTHSEYSIGLSTAAGENMHIINTTGNILYVHITPEKEMKIKELTKFVDPNLYILTYSVMSLYSLWVLDVWREN</sequence>
<dbReference type="InterPro" id="IPR036047">
    <property type="entry name" value="F-box-like_dom_sf"/>
</dbReference>
<dbReference type="Gene3D" id="1.20.1280.50">
    <property type="match status" value="1"/>
</dbReference>
<protein>
    <recommendedName>
        <fullName evidence="1">F-box domain-containing protein</fullName>
    </recommendedName>
</protein>
<accession>A0A481ZA73</accession>
<organism evidence="2">
    <name type="scientific">Pithovirus LCPAC401</name>
    <dbReference type="NCBI Taxonomy" id="2506595"/>
    <lineage>
        <taxon>Viruses</taxon>
        <taxon>Pithoviruses</taxon>
    </lineage>
</organism>
<reference evidence="2" key="1">
    <citation type="journal article" date="2019" name="MBio">
        <title>Virus Genomes from Deep Sea Sediments Expand the Ocean Megavirome and Support Independent Origins of Viral Gigantism.</title>
        <authorList>
            <person name="Backstrom D."/>
            <person name="Yutin N."/>
            <person name="Jorgensen S.L."/>
            <person name="Dharamshi J."/>
            <person name="Homa F."/>
            <person name="Zaremba-Niedwiedzka K."/>
            <person name="Spang A."/>
            <person name="Wolf Y.I."/>
            <person name="Koonin E.V."/>
            <person name="Ettema T.J."/>
        </authorList>
    </citation>
    <scope>NUCLEOTIDE SEQUENCE</scope>
</reference>